<dbReference type="HOGENOM" id="CLU_017375_1_2_1"/>
<feature type="domain" description="Methyltransferase" evidence="7">
    <location>
        <begin position="56"/>
        <end position="155"/>
    </location>
</feature>
<evidence type="ECO:0000256" key="1">
    <source>
        <dbReference type="ARBA" id="ARBA00011925"/>
    </source>
</evidence>
<dbReference type="InterPro" id="IPR029063">
    <property type="entry name" value="SAM-dependent_MTases_sf"/>
</dbReference>
<evidence type="ECO:0000313" key="10">
    <source>
        <dbReference type="Proteomes" id="UP000007798"/>
    </source>
</evidence>
<name>B4NFP9_DROWI</name>
<dbReference type="InParanoid" id="B4NFP9"/>
<gene>
    <name evidence="9" type="primary">Dwil\GK22483</name>
    <name evidence="9" type="ORF">Dwil_GK22483</name>
</gene>
<dbReference type="CDD" id="cd02440">
    <property type="entry name" value="AdoMet_MTases"/>
    <property type="match status" value="1"/>
</dbReference>
<reference evidence="9 10" key="1">
    <citation type="journal article" date="2007" name="Nature">
        <title>Evolution of genes and genomes on the Drosophila phylogeny.</title>
        <authorList>
            <consortium name="Drosophila 12 Genomes Consortium"/>
            <person name="Clark A.G."/>
            <person name="Eisen M.B."/>
            <person name="Smith D.R."/>
            <person name="Bergman C.M."/>
            <person name="Oliver B."/>
            <person name="Markow T.A."/>
            <person name="Kaufman T.C."/>
            <person name="Kellis M."/>
            <person name="Gelbart W."/>
            <person name="Iyer V.N."/>
            <person name="Pollard D.A."/>
            <person name="Sackton T.B."/>
            <person name="Larracuente A.M."/>
            <person name="Singh N.D."/>
            <person name="Abad J.P."/>
            <person name="Abt D.N."/>
            <person name="Adryan B."/>
            <person name="Aguade M."/>
            <person name="Akashi H."/>
            <person name="Anderson W.W."/>
            <person name="Aquadro C.F."/>
            <person name="Ardell D.H."/>
            <person name="Arguello R."/>
            <person name="Artieri C.G."/>
            <person name="Barbash D.A."/>
            <person name="Barker D."/>
            <person name="Barsanti P."/>
            <person name="Batterham P."/>
            <person name="Batzoglou S."/>
            <person name="Begun D."/>
            <person name="Bhutkar A."/>
            <person name="Blanco E."/>
            <person name="Bosak S.A."/>
            <person name="Bradley R.K."/>
            <person name="Brand A.D."/>
            <person name="Brent M.R."/>
            <person name="Brooks A.N."/>
            <person name="Brown R.H."/>
            <person name="Butlin R.K."/>
            <person name="Caggese C."/>
            <person name="Calvi B.R."/>
            <person name="Bernardo de Carvalho A."/>
            <person name="Caspi A."/>
            <person name="Castrezana S."/>
            <person name="Celniker S.E."/>
            <person name="Chang J.L."/>
            <person name="Chapple C."/>
            <person name="Chatterji S."/>
            <person name="Chinwalla A."/>
            <person name="Civetta A."/>
            <person name="Clifton S.W."/>
            <person name="Comeron J.M."/>
            <person name="Costello J.C."/>
            <person name="Coyne J.A."/>
            <person name="Daub J."/>
            <person name="David R.G."/>
            <person name="Delcher A.L."/>
            <person name="Delehaunty K."/>
            <person name="Do C.B."/>
            <person name="Ebling H."/>
            <person name="Edwards K."/>
            <person name="Eickbush T."/>
            <person name="Evans J.D."/>
            <person name="Filipski A."/>
            <person name="Findeiss S."/>
            <person name="Freyhult E."/>
            <person name="Fulton L."/>
            <person name="Fulton R."/>
            <person name="Garcia A.C."/>
            <person name="Gardiner A."/>
            <person name="Garfield D.A."/>
            <person name="Garvin B.E."/>
            <person name="Gibson G."/>
            <person name="Gilbert D."/>
            <person name="Gnerre S."/>
            <person name="Godfrey J."/>
            <person name="Good R."/>
            <person name="Gotea V."/>
            <person name="Gravely B."/>
            <person name="Greenberg A.J."/>
            <person name="Griffiths-Jones S."/>
            <person name="Gross S."/>
            <person name="Guigo R."/>
            <person name="Gustafson E.A."/>
            <person name="Haerty W."/>
            <person name="Hahn M.W."/>
            <person name="Halligan D.L."/>
            <person name="Halpern A.L."/>
            <person name="Halter G.M."/>
            <person name="Han M.V."/>
            <person name="Heger A."/>
            <person name="Hillier L."/>
            <person name="Hinrichs A.S."/>
            <person name="Holmes I."/>
            <person name="Hoskins R.A."/>
            <person name="Hubisz M.J."/>
            <person name="Hultmark D."/>
            <person name="Huntley M.A."/>
            <person name="Jaffe D.B."/>
            <person name="Jagadeeshan S."/>
            <person name="Jeck W.R."/>
            <person name="Johnson J."/>
            <person name="Jones C.D."/>
            <person name="Jordan W.C."/>
            <person name="Karpen G.H."/>
            <person name="Kataoka E."/>
            <person name="Keightley P.D."/>
            <person name="Kheradpour P."/>
            <person name="Kirkness E.F."/>
            <person name="Koerich L.B."/>
            <person name="Kristiansen K."/>
            <person name="Kudrna D."/>
            <person name="Kulathinal R.J."/>
            <person name="Kumar S."/>
            <person name="Kwok R."/>
            <person name="Lander E."/>
            <person name="Langley C.H."/>
            <person name="Lapoint R."/>
            <person name="Lazzaro B.P."/>
            <person name="Lee S.J."/>
            <person name="Levesque L."/>
            <person name="Li R."/>
            <person name="Lin C.F."/>
            <person name="Lin M.F."/>
            <person name="Lindblad-Toh K."/>
            <person name="Llopart A."/>
            <person name="Long M."/>
            <person name="Low L."/>
            <person name="Lozovsky E."/>
            <person name="Lu J."/>
            <person name="Luo M."/>
            <person name="Machado C.A."/>
            <person name="Makalowski W."/>
            <person name="Marzo M."/>
            <person name="Matsuda M."/>
            <person name="Matzkin L."/>
            <person name="McAllister B."/>
            <person name="McBride C.S."/>
            <person name="McKernan B."/>
            <person name="McKernan K."/>
            <person name="Mendez-Lago M."/>
            <person name="Minx P."/>
            <person name="Mollenhauer M.U."/>
            <person name="Montooth K."/>
            <person name="Mount S.M."/>
            <person name="Mu X."/>
            <person name="Myers E."/>
            <person name="Negre B."/>
            <person name="Newfeld S."/>
            <person name="Nielsen R."/>
            <person name="Noor M.A."/>
            <person name="O'Grady P."/>
            <person name="Pachter L."/>
            <person name="Papaceit M."/>
            <person name="Parisi M.J."/>
            <person name="Parisi M."/>
            <person name="Parts L."/>
            <person name="Pedersen J.S."/>
            <person name="Pesole G."/>
            <person name="Phillippy A.M."/>
            <person name="Ponting C.P."/>
            <person name="Pop M."/>
            <person name="Porcelli D."/>
            <person name="Powell J.R."/>
            <person name="Prohaska S."/>
            <person name="Pruitt K."/>
            <person name="Puig M."/>
            <person name="Quesneville H."/>
            <person name="Ram K.R."/>
            <person name="Rand D."/>
            <person name="Rasmussen M.D."/>
            <person name="Reed L.K."/>
            <person name="Reenan R."/>
            <person name="Reily A."/>
            <person name="Remington K.A."/>
            <person name="Rieger T.T."/>
            <person name="Ritchie M.G."/>
            <person name="Robin C."/>
            <person name="Rogers Y.H."/>
            <person name="Rohde C."/>
            <person name="Rozas J."/>
            <person name="Rubenfield M.J."/>
            <person name="Ruiz A."/>
            <person name="Russo S."/>
            <person name="Salzberg S.L."/>
            <person name="Sanchez-Gracia A."/>
            <person name="Saranga D.J."/>
            <person name="Sato H."/>
            <person name="Schaeffer S.W."/>
            <person name="Schatz M.C."/>
            <person name="Schlenke T."/>
            <person name="Schwartz R."/>
            <person name="Segarra C."/>
            <person name="Singh R.S."/>
            <person name="Sirot L."/>
            <person name="Sirota M."/>
            <person name="Sisneros N.B."/>
            <person name="Smith C.D."/>
            <person name="Smith T.F."/>
            <person name="Spieth J."/>
            <person name="Stage D.E."/>
            <person name="Stark A."/>
            <person name="Stephan W."/>
            <person name="Strausberg R.L."/>
            <person name="Strempel S."/>
            <person name="Sturgill D."/>
            <person name="Sutton G."/>
            <person name="Sutton G.G."/>
            <person name="Tao W."/>
            <person name="Teichmann S."/>
            <person name="Tobari Y.N."/>
            <person name="Tomimura Y."/>
            <person name="Tsolas J.M."/>
            <person name="Valente V.L."/>
            <person name="Venter E."/>
            <person name="Venter J.C."/>
            <person name="Vicario S."/>
            <person name="Vieira F.G."/>
            <person name="Vilella A.J."/>
            <person name="Villasante A."/>
            <person name="Walenz B."/>
            <person name="Wang J."/>
            <person name="Wasserman M."/>
            <person name="Watts T."/>
            <person name="Wilson D."/>
            <person name="Wilson R.K."/>
            <person name="Wing R.A."/>
            <person name="Wolfner M.F."/>
            <person name="Wong A."/>
            <person name="Wong G.K."/>
            <person name="Wu C.I."/>
            <person name="Wu G."/>
            <person name="Yamamoto D."/>
            <person name="Yang H.P."/>
            <person name="Yang S.P."/>
            <person name="Yorke J.A."/>
            <person name="Yoshida K."/>
            <person name="Zdobnov E."/>
            <person name="Zhang P."/>
            <person name="Zhang Y."/>
            <person name="Zimin A.V."/>
            <person name="Baldwin J."/>
            <person name="Abdouelleil A."/>
            <person name="Abdulkadir J."/>
            <person name="Abebe A."/>
            <person name="Abera B."/>
            <person name="Abreu J."/>
            <person name="Acer S.C."/>
            <person name="Aftuck L."/>
            <person name="Alexander A."/>
            <person name="An P."/>
            <person name="Anderson E."/>
            <person name="Anderson S."/>
            <person name="Arachi H."/>
            <person name="Azer M."/>
            <person name="Bachantsang P."/>
            <person name="Barry A."/>
            <person name="Bayul T."/>
            <person name="Berlin A."/>
            <person name="Bessette D."/>
            <person name="Bloom T."/>
            <person name="Blye J."/>
            <person name="Boguslavskiy L."/>
            <person name="Bonnet C."/>
            <person name="Boukhgalter B."/>
            <person name="Bourzgui I."/>
            <person name="Brown A."/>
            <person name="Cahill P."/>
            <person name="Channer S."/>
            <person name="Cheshatsang Y."/>
            <person name="Chuda L."/>
            <person name="Citroen M."/>
            <person name="Collymore A."/>
            <person name="Cooke P."/>
            <person name="Costello M."/>
            <person name="D'Aco K."/>
            <person name="Daza R."/>
            <person name="De Haan G."/>
            <person name="DeGray S."/>
            <person name="DeMaso C."/>
            <person name="Dhargay N."/>
            <person name="Dooley K."/>
            <person name="Dooley E."/>
            <person name="Doricent M."/>
            <person name="Dorje P."/>
            <person name="Dorjee K."/>
            <person name="Dupes A."/>
            <person name="Elong R."/>
            <person name="Falk J."/>
            <person name="Farina A."/>
            <person name="Faro S."/>
            <person name="Ferguson D."/>
            <person name="Fisher S."/>
            <person name="Foley C.D."/>
            <person name="Franke A."/>
            <person name="Friedrich D."/>
            <person name="Gadbois L."/>
            <person name="Gearin G."/>
            <person name="Gearin C.R."/>
            <person name="Giannoukos G."/>
            <person name="Goode T."/>
            <person name="Graham J."/>
            <person name="Grandbois E."/>
            <person name="Grewal S."/>
            <person name="Gyaltsen K."/>
            <person name="Hafez N."/>
            <person name="Hagos B."/>
            <person name="Hall J."/>
            <person name="Henson C."/>
            <person name="Hollinger A."/>
            <person name="Honan T."/>
            <person name="Huard M.D."/>
            <person name="Hughes L."/>
            <person name="Hurhula B."/>
            <person name="Husby M.E."/>
            <person name="Kamat A."/>
            <person name="Kanga B."/>
            <person name="Kashin S."/>
            <person name="Khazanovich D."/>
            <person name="Kisner P."/>
            <person name="Lance K."/>
            <person name="Lara M."/>
            <person name="Lee W."/>
            <person name="Lennon N."/>
            <person name="Letendre F."/>
            <person name="LeVine R."/>
            <person name="Lipovsky A."/>
            <person name="Liu X."/>
            <person name="Liu J."/>
            <person name="Liu S."/>
            <person name="Lokyitsang T."/>
            <person name="Lokyitsang Y."/>
            <person name="Lubonja R."/>
            <person name="Lui A."/>
            <person name="MacDonald P."/>
            <person name="Magnisalis V."/>
            <person name="Maru K."/>
            <person name="Matthews C."/>
            <person name="McCusker W."/>
            <person name="McDonough S."/>
            <person name="Mehta T."/>
            <person name="Meldrim J."/>
            <person name="Meneus L."/>
            <person name="Mihai O."/>
            <person name="Mihalev A."/>
            <person name="Mihova T."/>
            <person name="Mittelman R."/>
            <person name="Mlenga V."/>
            <person name="Montmayeur A."/>
            <person name="Mulrain L."/>
            <person name="Navidi A."/>
            <person name="Naylor J."/>
            <person name="Negash T."/>
            <person name="Nguyen T."/>
            <person name="Nguyen N."/>
            <person name="Nicol R."/>
            <person name="Norbu C."/>
            <person name="Norbu N."/>
            <person name="Novod N."/>
            <person name="O'Neill B."/>
            <person name="Osman S."/>
            <person name="Markiewicz E."/>
            <person name="Oyono O.L."/>
            <person name="Patti C."/>
            <person name="Phunkhang P."/>
            <person name="Pierre F."/>
            <person name="Priest M."/>
            <person name="Raghuraman S."/>
            <person name="Rege F."/>
            <person name="Reyes R."/>
            <person name="Rise C."/>
            <person name="Rogov P."/>
            <person name="Ross K."/>
            <person name="Ryan E."/>
            <person name="Settipalli S."/>
            <person name="Shea T."/>
            <person name="Sherpa N."/>
            <person name="Shi L."/>
            <person name="Shih D."/>
            <person name="Sparrow T."/>
            <person name="Spaulding J."/>
            <person name="Stalker J."/>
            <person name="Stange-Thomann N."/>
            <person name="Stavropoulos S."/>
            <person name="Stone C."/>
            <person name="Strader C."/>
            <person name="Tesfaye S."/>
            <person name="Thomson T."/>
            <person name="Thoulutsang Y."/>
            <person name="Thoulutsang D."/>
            <person name="Topham K."/>
            <person name="Topping I."/>
            <person name="Tsamla T."/>
            <person name="Vassiliev H."/>
            <person name="Vo A."/>
            <person name="Wangchuk T."/>
            <person name="Wangdi T."/>
            <person name="Weiand M."/>
            <person name="Wilkinson J."/>
            <person name="Wilson A."/>
            <person name="Yadav S."/>
            <person name="Young G."/>
            <person name="Yu Q."/>
            <person name="Zembek L."/>
            <person name="Zhong D."/>
            <person name="Zimmer A."/>
            <person name="Zwirko Z."/>
            <person name="Jaffe D.B."/>
            <person name="Alvarez P."/>
            <person name="Brockman W."/>
            <person name="Butler J."/>
            <person name="Chin C."/>
            <person name="Gnerre S."/>
            <person name="Grabherr M."/>
            <person name="Kleber M."/>
            <person name="Mauceli E."/>
            <person name="MacCallum I."/>
        </authorList>
    </citation>
    <scope>NUCLEOTIDE SEQUENCE [LARGE SCALE GENOMIC DNA]</scope>
    <source>
        <strain evidence="10">Tucson 14030-0811.24</strain>
    </source>
</reference>
<dbReference type="OrthoDB" id="7848332at2759"/>
<dbReference type="GO" id="GO:0005634">
    <property type="term" value="C:nucleus"/>
    <property type="evidence" value="ECO:0007669"/>
    <property type="project" value="TreeGrafter"/>
</dbReference>
<keyword evidence="10" id="KW-1185">Reference proteome</keyword>
<dbReference type="PANTHER" id="PTHR11006:SF124">
    <property type="entry name" value="ARGININE METHYLTRANSFERASE 1-RELATED"/>
    <property type="match status" value="1"/>
</dbReference>
<organism evidence="9 10">
    <name type="scientific">Drosophila willistoni</name>
    <name type="common">Fruit fly</name>
    <dbReference type="NCBI Taxonomy" id="7260"/>
    <lineage>
        <taxon>Eukaryota</taxon>
        <taxon>Metazoa</taxon>
        <taxon>Ecdysozoa</taxon>
        <taxon>Arthropoda</taxon>
        <taxon>Hexapoda</taxon>
        <taxon>Insecta</taxon>
        <taxon>Pterygota</taxon>
        <taxon>Neoptera</taxon>
        <taxon>Endopterygota</taxon>
        <taxon>Diptera</taxon>
        <taxon>Brachycera</taxon>
        <taxon>Muscomorpha</taxon>
        <taxon>Ephydroidea</taxon>
        <taxon>Drosophilidae</taxon>
        <taxon>Drosophila</taxon>
        <taxon>Sophophora</taxon>
    </lineage>
</organism>
<dbReference type="AlphaFoldDB" id="B4NFP9"/>
<dbReference type="PANTHER" id="PTHR11006">
    <property type="entry name" value="PROTEIN ARGININE N-METHYLTRANSFERASE"/>
    <property type="match status" value="1"/>
</dbReference>
<dbReference type="InterPro" id="IPR025799">
    <property type="entry name" value="Arg_MeTrfase"/>
</dbReference>
<dbReference type="PhylomeDB" id="B4NFP9"/>
<dbReference type="KEGG" id="dwi:6649653"/>
<dbReference type="eggNOG" id="KOG1499">
    <property type="taxonomic scope" value="Eukaryota"/>
</dbReference>
<dbReference type="OMA" id="FWNNVEG"/>
<evidence type="ECO:0000256" key="4">
    <source>
        <dbReference type="ARBA" id="ARBA00022691"/>
    </source>
</evidence>
<evidence type="ECO:0000256" key="6">
    <source>
        <dbReference type="PROSITE-ProRule" id="PRU01015"/>
    </source>
</evidence>
<dbReference type="Gene3D" id="3.40.50.150">
    <property type="entry name" value="Vaccinia Virus protein VP39"/>
    <property type="match status" value="1"/>
</dbReference>
<dbReference type="Pfam" id="PF13649">
    <property type="entry name" value="Methyltransf_25"/>
    <property type="match status" value="1"/>
</dbReference>
<evidence type="ECO:0000313" key="9">
    <source>
        <dbReference type="EMBL" id="EDW83116.1"/>
    </source>
</evidence>
<evidence type="ECO:0000259" key="7">
    <source>
        <dbReference type="Pfam" id="PF13649"/>
    </source>
</evidence>
<feature type="domain" description="Protein arginine N-methyltransferase" evidence="8">
    <location>
        <begin position="162"/>
        <end position="324"/>
    </location>
</feature>
<dbReference type="Proteomes" id="UP000007798">
    <property type="component" value="Unassembled WGS sequence"/>
</dbReference>
<evidence type="ECO:0000256" key="3">
    <source>
        <dbReference type="ARBA" id="ARBA00022679"/>
    </source>
</evidence>
<keyword evidence="4 6" id="KW-0949">S-adenosyl-L-methionine</keyword>
<proteinExistence type="predicted"/>
<dbReference type="GO" id="GO:0035242">
    <property type="term" value="F:protein-arginine omega-N asymmetric methyltransferase activity"/>
    <property type="evidence" value="ECO:0007669"/>
    <property type="project" value="UniProtKB-EC"/>
</dbReference>
<evidence type="ECO:0000256" key="5">
    <source>
        <dbReference type="ARBA" id="ARBA00049303"/>
    </source>
</evidence>
<evidence type="ECO:0000256" key="2">
    <source>
        <dbReference type="ARBA" id="ARBA00022603"/>
    </source>
</evidence>
<dbReference type="EMBL" id="CH964251">
    <property type="protein sequence ID" value="EDW83116.1"/>
    <property type="molecule type" value="Genomic_DNA"/>
</dbReference>
<dbReference type="InterPro" id="IPR055135">
    <property type="entry name" value="PRMT_dom"/>
</dbReference>
<dbReference type="GO" id="GO:0032259">
    <property type="term" value="P:methylation"/>
    <property type="evidence" value="ECO:0007669"/>
    <property type="project" value="UniProtKB-KW"/>
</dbReference>
<dbReference type="Gene3D" id="2.70.160.11">
    <property type="entry name" value="Hnrnp arginine n-methyltransferase1"/>
    <property type="match status" value="1"/>
</dbReference>
<dbReference type="STRING" id="7260.B4NFP9"/>
<dbReference type="FunFam" id="3.40.50.150:FF:000003">
    <property type="entry name" value="Blast:Protein arginine N-methyltransferase 1"/>
    <property type="match status" value="1"/>
</dbReference>
<dbReference type="GO" id="GO:0035241">
    <property type="term" value="F:protein-arginine omega-N monomethyltransferase activity"/>
    <property type="evidence" value="ECO:0007669"/>
    <property type="project" value="RHEA"/>
</dbReference>
<dbReference type="SUPFAM" id="SSF53335">
    <property type="entry name" value="S-adenosyl-L-methionine-dependent methyltransferases"/>
    <property type="match status" value="1"/>
</dbReference>
<dbReference type="FunCoup" id="B4NFP9">
    <property type="interactions" value="59"/>
</dbReference>
<accession>B4NFP9</accession>
<dbReference type="InterPro" id="IPR041698">
    <property type="entry name" value="Methyltransf_25"/>
</dbReference>
<sequence>MSLDKSGEGEEGKNCDYFDAFARLEMQELLLKDSVRMLAYRKAIWSNKKLFKDKIVMDVGCGTGILALFAAEAGASKVIAVECSGLAETAKEVVKANNKENIVMVVKGTIEEMELPKEIKQVDLIMAEWMGHGLYMESMFHSVLQARDKWLKPGGHILPNLAKLYVAGITDRHYATNLNFWNNVEGFDMTSIRRTVAHEAVVDCVTIQQLMTEECHVHTQDMNTAKNETLNFHSNLRLKVLKTGVIDAIVVYFDVSFLVSEMTESTAGFSTSPKAPWTHWEQTLLHLDKPLHVASQEIVTGVFGVVPSANEPHGQNFELAINFKGSLGTMESFKIFTNNQNPLP</sequence>
<dbReference type="Pfam" id="PF22528">
    <property type="entry name" value="PRMT_C"/>
    <property type="match status" value="1"/>
</dbReference>
<dbReference type="EC" id="2.1.1.319" evidence="1"/>
<protein>
    <recommendedName>
        <fullName evidence="1">type I protein arginine methyltransferase</fullName>
        <ecNumber evidence="1">2.1.1.319</ecNumber>
    </recommendedName>
</protein>
<comment type="catalytic activity">
    <reaction evidence="5">
        <text>L-arginyl-[protein] + S-adenosyl-L-methionine = N(omega)-methyl-L-arginyl-[protein] + S-adenosyl-L-homocysteine + H(+)</text>
        <dbReference type="Rhea" id="RHEA:48100"/>
        <dbReference type="Rhea" id="RHEA-COMP:10532"/>
        <dbReference type="Rhea" id="RHEA-COMP:11990"/>
        <dbReference type="ChEBI" id="CHEBI:15378"/>
        <dbReference type="ChEBI" id="CHEBI:29965"/>
        <dbReference type="ChEBI" id="CHEBI:57856"/>
        <dbReference type="ChEBI" id="CHEBI:59789"/>
        <dbReference type="ChEBI" id="CHEBI:65280"/>
    </reaction>
    <physiologicalReaction direction="left-to-right" evidence="5">
        <dbReference type="Rhea" id="RHEA:48101"/>
    </physiologicalReaction>
</comment>
<keyword evidence="2 6" id="KW-0489">Methyltransferase</keyword>
<evidence type="ECO:0000259" key="8">
    <source>
        <dbReference type="Pfam" id="PF22528"/>
    </source>
</evidence>
<dbReference type="PROSITE" id="PS51678">
    <property type="entry name" value="SAM_MT_PRMT"/>
    <property type="match status" value="1"/>
</dbReference>
<dbReference type="GO" id="GO:0042054">
    <property type="term" value="F:histone methyltransferase activity"/>
    <property type="evidence" value="ECO:0007669"/>
    <property type="project" value="TreeGrafter"/>
</dbReference>
<keyword evidence="3 6" id="KW-0808">Transferase</keyword>